<dbReference type="Proteomes" id="UP000447434">
    <property type="component" value="Chromosome 19"/>
</dbReference>
<proteinExistence type="predicted"/>
<dbReference type="EMBL" id="WOCE01000019">
    <property type="protein sequence ID" value="KAE9592214.1"/>
    <property type="molecule type" value="Genomic_DNA"/>
</dbReference>
<keyword evidence="2" id="KW-0808">Transferase</keyword>
<evidence type="ECO:0000313" key="2">
    <source>
        <dbReference type="EMBL" id="KAE9592214.1"/>
    </source>
</evidence>
<dbReference type="InterPro" id="IPR050426">
    <property type="entry name" value="Glycosyltransferase_28"/>
</dbReference>
<organism evidence="2 3">
    <name type="scientific">Lupinus albus</name>
    <name type="common">White lupine</name>
    <name type="synonym">Lupinus termis</name>
    <dbReference type="NCBI Taxonomy" id="3870"/>
    <lineage>
        <taxon>Eukaryota</taxon>
        <taxon>Viridiplantae</taxon>
        <taxon>Streptophyta</taxon>
        <taxon>Embryophyta</taxon>
        <taxon>Tracheophyta</taxon>
        <taxon>Spermatophyta</taxon>
        <taxon>Magnoliopsida</taxon>
        <taxon>eudicotyledons</taxon>
        <taxon>Gunneridae</taxon>
        <taxon>Pentapetalae</taxon>
        <taxon>rosids</taxon>
        <taxon>fabids</taxon>
        <taxon>Fabales</taxon>
        <taxon>Fabaceae</taxon>
        <taxon>Papilionoideae</taxon>
        <taxon>50 kb inversion clade</taxon>
        <taxon>genistoids sensu lato</taxon>
        <taxon>core genistoids</taxon>
        <taxon>Genisteae</taxon>
        <taxon>Lupinus</taxon>
    </lineage>
</organism>
<dbReference type="PANTHER" id="PTHR48050:SF13">
    <property type="entry name" value="STEROL 3-BETA-GLUCOSYLTRANSFERASE UGT80A2"/>
    <property type="match status" value="1"/>
</dbReference>
<protein>
    <submittedName>
        <fullName evidence="2">Putative sterol 3-beta-glucosyltransferase</fullName>
    </submittedName>
</protein>
<feature type="compositionally biased region" description="Low complexity" evidence="1">
    <location>
        <begin position="1"/>
        <end position="10"/>
    </location>
</feature>
<accession>A0A6A4NWL9</accession>
<dbReference type="OrthoDB" id="5835829at2759"/>
<dbReference type="PANTHER" id="PTHR48050">
    <property type="entry name" value="STEROL 3-BETA-GLUCOSYLTRANSFERASE"/>
    <property type="match status" value="1"/>
</dbReference>
<keyword evidence="3" id="KW-1185">Reference proteome</keyword>
<dbReference type="GO" id="GO:0016740">
    <property type="term" value="F:transferase activity"/>
    <property type="evidence" value="ECO:0007669"/>
    <property type="project" value="UniProtKB-KW"/>
</dbReference>
<reference evidence="3" key="1">
    <citation type="journal article" date="2020" name="Nat. Commun.">
        <title>Genome sequence of the cluster root forming white lupin.</title>
        <authorList>
            <person name="Hufnagel B."/>
            <person name="Marques A."/>
            <person name="Soriano A."/>
            <person name="Marques L."/>
            <person name="Divol F."/>
            <person name="Doumas P."/>
            <person name="Sallet E."/>
            <person name="Mancinotti D."/>
            <person name="Carrere S."/>
            <person name="Marande W."/>
            <person name="Arribat S."/>
            <person name="Keller J."/>
            <person name="Huneau C."/>
            <person name="Blein T."/>
            <person name="Aime D."/>
            <person name="Laguerre M."/>
            <person name="Taylor J."/>
            <person name="Schubert V."/>
            <person name="Nelson M."/>
            <person name="Geu-Flores F."/>
            <person name="Crespi M."/>
            <person name="Gallardo-Guerrero K."/>
            <person name="Delaux P.-M."/>
            <person name="Salse J."/>
            <person name="Berges H."/>
            <person name="Guyot R."/>
            <person name="Gouzy J."/>
            <person name="Peret B."/>
        </authorList>
    </citation>
    <scope>NUCLEOTIDE SEQUENCE [LARGE SCALE GENOMIC DNA]</scope>
    <source>
        <strain evidence="3">cv. Amiga</strain>
    </source>
</reference>
<sequence>MAEESSSSAKSYHHRSFSSYSSSTENSLYLDAETSATKTDIATSSSGDIDRNSTTPIVQEPMDLKELTNQGHLINAAKVTKNNRISALASKFFDEKVPLKKRLRWLKRASMVKDDGTVEFEVPGDIKPHSPDFRTGVTGNDVQDEESDEATLVHNIRPLQIAMLIVGTRGDVQPFVAIAKRLQVFQIPVFFSITFYAMIISFRKICCVFLFSCAYDYDFLCIRIIEFVDY</sequence>
<evidence type="ECO:0000256" key="1">
    <source>
        <dbReference type="SAM" id="MobiDB-lite"/>
    </source>
</evidence>
<name>A0A6A4NWL9_LUPAL</name>
<dbReference type="Gene3D" id="3.40.50.2000">
    <property type="entry name" value="Glycogen Phosphorylase B"/>
    <property type="match status" value="1"/>
</dbReference>
<comment type="caution">
    <text evidence="2">The sequence shown here is derived from an EMBL/GenBank/DDBJ whole genome shotgun (WGS) entry which is preliminary data.</text>
</comment>
<gene>
    <name evidence="2" type="ORF">Lalb_Chr19g0126851</name>
</gene>
<dbReference type="AlphaFoldDB" id="A0A6A4NWL9"/>
<feature type="region of interest" description="Disordered" evidence="1">
    <location>
        <begin position="1"/>
        <end position="25"/>
    </location>
</feature>
<evidence type="ECO:0000313" key="3">
    <source>
        <dbReference type="Proteomes" id="UP000447434"/>
    </source>
</evidence>